<evidence type="ECO:0000256" key="11">
    <source>
        <dbReference type="PROSITE-ProRule" id="PRU01360"/>
    </source>
</evidence>
<name>A0A7W7JZB9_9SPHN</name>
<feature type="domain" description="TonB-dependent receptor plug" evidence="15">
    <location>
        <begin position="66"/>
        <end position="173"/>
    </location>
</feature>
<dbReference type="RefSeq" id="WP_260395932.1">
    <property type="nucleotide sequence ID" value="NZ_JACHLN010000001.1"/>
</dbReference>
<dbReference type="InterPro" id="IPR012910">
    <property type="entry name" value="Plug_dom"/>
</dbReference>
<evidence type="ECO:0000313" key="17">
    <source>
        <dbReference type="Proteomes" id="UP000575241"/>
    </source>
</evidence>
<reference evidence="16 17" key="1">
    <citation type="submission" date="2020-08" db="EMBL/GenBank/DDBJ databases">
        <title>Functional genomics of gut bacteria from endangered species of beetles.</title>
        <authorList>
            <person name="Carlos-Shanley C."/>
        </authorList>
    </citation>
    <scope>NUCLEOTIDE SEQUENCE [LARGE SCALE GENOMIC DNA]</scope>
    <source>
        <strain evidence="16 17">S00224</strain>
    </source>
</reference>
<comment type="caution">
    <text evidence="16">The sequence shown here is derived from an EMBL/GenBank/DDBJ whole genome shotgun (WGS) entry which is preliminary data.</text>
</comment>
<evidence type="ECO:0000256" key="13">
    <source>
        <dbReference type="SAM" id="SignalP"/>
    </source>
</evidence>
<keyword evidence="10 11" id="KW-0998">Cell outer membrane</keyword>
<dbReference type="EMBL" id="JACHLN010000001">
    <property type="protein sequence ID" value="MBB4838118.1"/>
    <property type="molecule type" value="Genomic_DNA"/>
</dbReference>
<gene>
    <name evidence="16" type="ORF">HNP52_001169</name>
</gene>
<dbReference type="InterPro" id="IPR000531">
    <property type="entry name" value="Beta-barrel_TonB"/>
</dbReference>
<dbReference type="Pfam" id="PF07715">
    <property type="entry name" value="Plug"/>
    <property type="match status" value="1"/>
</dbReference>
<accession>A0A7W7JZB9</accession>
<keyword evidence="5 11" id="KW-0812">Transmembrane</keyword>
<dbReference type="Proteomes" id="UP000575241">
    <property type="component" value="Unassembled WGS sequence"/>
</dbReference>
<keyword evidence="16" id="KW-0675">Receptor</keyword>
<dbReference type="GO" id="GO:0006826">
    <property type="term" value="P:iron ion transport"/>
    <property type="evidence" value="ECO:0007669"/>
    <property type="project" value="UniProtKB-KW"/>
</dbReference>
<evidence type="ECO:0000256" key="2">
    <source>
        <dbReference type="ARBA" id="ARBA00022448"/>
    </source>
</evidence>
<keyword evidence="13" id="KW-0732">Signal</keyword>
<dbReference type="AlphaFoldDB" id="A0A7W7JZB9"/>
<feature type="chain" id="PRO_5030831273" evidence="13">
    <location>
        <begin position="31"/>
        <end position="807"/>
    </location>
</feature>
<evidence type="ECO:0000259" key="14">
    <source>
        <dbReference type="Pfam" id="PF00593"/>
    </source>
</evidence>
<comment type="subcellular location">
    <subcellularLocation>
        <location evidence="1 11">Cell outer membrane</location>
        <topology evidence="1 11">Multi-pass membrane protein</topology>
    </subcellularLocation>
</comment>
<evidence type="ECO:0000256" key="8">
    <source>
        <dbReference type="ARBA" id="ARBA00023077"/>
    </source>
</evidence>
<evidence type="ECO:0000256" key="5">
    <source>
        <dbReference type="ARBA" id="ARBA00022692"/>
    </source>
</evidence>
<keyword evidence="17" id="KW-1185">Reference proteome</keyword>
<dbReference type="PANTHER" id="PTHR32552">
    <property type="entry name" value="FERRICHROME IRON RECEPTOR-RELATED"/>
    <property type="match status" value="1"/>
</dbReference>
<evidence type="ECO:0000256" key="3">
    <source>
        <dbReference type="ARBA" id="ARBA00022452"/>
    </source>
</evidence>
<proteinExistence type="inferred from homology"/>
<dbReference type="InterPro" id="IPR036942">
    <property type="entry name" value="Beta-barrel_TonB_sf"/>
</dbReference>
<evidence type="ECO:0000256" key="1">
    <source>
        <dbReference type="ARBA" id="ARBA00004571"/>
    </source>
</evidence>
<organism evidence="16 17">
    <name type="scientific">Sphingomonas kyeonggiensis</name>
    <dbReference type="NCBI Taxonomy" id="1268553"/>
    <lineage>
        <taxon>Bacteria</taxon>
        <taxon>Pseudomonadati</taxon>
        <taxon>Pseudomonadota</taxon>
        <taxon>Alphaproteobacteria</taxon>
        <taxon>Sphingomonadales</taxon>
        <taxon>Sphingomonadaceae</taxon>
        <taxon>Sphingomonas</taxon>
    </lineage>
</organism>
<evidence type="ECO:0000256" key="4">
    <source>
        <dbReference type="ARBA" id="ARBA00022496"/>
    </source>
</evidence>
<feature type="domain" description="TonB-dependent receptor-like beta-barrel" evidence="14">
    <location>
        <begin position="300"/>
        <end position="763"/>
    </location>
</feature>
<evidence type="ECO:0000256" key="6">
    <source>
        <dbReference type="ARBA" id="ARBA00023004"/>
    </source>
</evidence>
<evidence type="ECO:0000256" key="10">
    <source>
        <dbReference type="ARBA" id="ARBA00023237"/>
    </source>
</evidence>
<dbReference type="Pfam" id="PF00593">
    <property type="entry name" value="TonB_dep_Rec_b-barrel"/>
    <property type="match status" value="1"/>
</dbReference>
<keyword evidence="7" id="KW-0406">Ion transport</keyword>
<dbReference type="Gene3D" id="2.40.170.20">
    <property type="entry name" value="TonB-dependent receptor, beta-barrel domain"/>
    <property type="match status" value="1"/>
</dbReference>
<keyword evidence="6" id="KW-0408">Iron</keyword>
<evidence type="ECO:0000256" key="12">
    <source>
        <dbReference type="RuleBase" id="RU003357"/>
    </source>
</evidence>
<keyword evidence="4" id="KW-0410">Iron transport</keyword>
<sequence length="807" mass="86747">MSVSNMKLKCGISATALVAAAMLLPGTAFAQDAAASAEATQEAPAADISSEGEIIVTANKRSERLVEVPVAVTAVSADTLSSAQINDTASLTRAVPSLQFQQGNNPGNSGFRIRGVGTQLFSLGVESAVGVVVDGVVAPRQAQGFSDLADLERVEVLRGPQGTLFGKNATAGVINIITARPSKTFGGNVEATIAEHNEYRVKGSISGPISDTLRARVSGFYNHIGGYIYNAAQDKMVNGNESWGARGKLEWDAASNLTFLLTGDYRENNAECCSRVPVSIVTPAMKTLLGTSVVASPENRTISNDNLSYYHTKSSTVSLQGDWDLGFGTVTSITAWQYYRQNDQFEPDQIASNPVRYVGAFPYSQWNNNSTHLGYNNYSQELRLGSNGSRDFTYVVGAFYNHLDLDRSLARRRLRCAAGTLGQPCTQTSADSSGFEGNFKSDNYALFGQVDWRVAGGLHVIAGLRGQYEKQTVTGRVFGPLVAGDALFPGITVNSGTRSRDDTAFTGKAGLRYEFNRNLQVYGSYTRGYKAFALDIDAQTRFDTQNGIAPEHVDAYELGAKWIAPGGKFDVNAALFRSDFTNLQIQSLVSDPAAGTFITVLGNAGKSRSQGFEVEANFHPSSELSIAANFTLVDATIDVPGQSCPIQTVSTGTYASNFPSNQCYVRSTTVNGTTTLSSAIIDVVGGNLPATPRYRVGITPRYEHDFGSVATFAQISLNYQSKTGFALNQDPLLTQQGYAIVDASVGIHTSDNKYGLTVFVRNLFDQTYYTQLNHGTILANAANPYDLWANVSKDADRYFGATFSARF</sequence>
<keyword evidence="3 11" id="KW-1134">Transmembrane beta strand</keyword>
<dbReference type="SUPFAM" id="SSF56935">
    <property type="entry name" value="Porins"/>
    <property type="match status" value="1"/>
</dbReference>
<protein>
    <submittedName>
        <fullName evidence="16">Iron complex outermembrane receptor protein</fullName>
    </submittedName>
</protein>
<keyword evidence="2 11" id="KW-0813">Transport</keyword>
<dbReference type="PROSITE" id="PS52016">
    <property type="entry name" value="TONB_DEPENDENT_REC_3"/>
    <property type="match status" value="1"/>
</dbReference>
<keyword evidence="8 12" id="KW-0798">TonB box</keyword>
<dbReference type="GO" id="GO:0009279">
    <property type="term" value="C:cell outer membrane"/>
    <property type="evidence" value="ECO:0007669"/>
    <property type="project" value="UniProtKB-SubCell"/>
</dbReference>
<evidence type="ECO:0000259" key="15">
    <source>
        <dbReference type="Pfam" id="PF07715"/>
    </source>
</evidence>
<keyword evidence="9 11" id="KW-0472">Membrane</keyword>
<evidence type="ECO:0000256" key="9">
    <source>
        <dbReference type="ARBA" id="ARBA00023136"/>
    </source>
</evidence>
<comment type="similarity">
    <text evidence="11 12">Belongs to the TonB-dependent receptor family.</text>
</comment>
<evidence type="ECO:0000256" key="7">
    <source>
        <dbReference type="ARBA" id="ARBA00023065"/>
    </source>
</evidence>
<dbReference type="CDD" id="cd01347">
    <property type="entry name" value="ligand_gated_channel"/>
    <property type="match status" value="1"/>
</dbReference>
<dbReference type="PANTHER" id="PTHR32552:SF81">
    <property type="entry name" value="TONB-DEPENDENT OUTER MEMBRANE RECEPTOR"/>
    <property type="match status" value="1"/>
</dbReference>
<dbReference type="InterPro" id="IPR039426">
    <property type="entry name" value="TonB-dep_rcpt-like"/>
</dbReference>
<evidence type="ECO:0000313" key="16">
    <source>
        <dbReference type="EMBL" id="MBB4838118.1"/>
    </source>
</evidence>
<feature type="signal peptide" evidence="13">
    <location>
        <begin position="1"/>
        <end position="30"/>
    </location>
</feature>